<dbReference type="PANTHER" id="PTHR23429:SF0">
    <property type="entry name" value="GLUCOSE-6-PHOSPHATE 1-DEHYDROGENASE"/>
    <property type="match status" value="1"/>
</dbReference>
<evidence type="ECO:0000256" key="6">
    <source>
        <dbReference type="ARBA" id="ARBA00023277"/>
    </source>
</evidence>
<organism evidence="10 11">
    <name type="scientific">secondary endosymbiont of Heteropsylla cubana</name>
    <dbReference type="NCBI Taxonomy" id="134287"/>
    <lineage>
        <taxon>Bacteria</taxon>
        <taxon>Pseudomonadati</taxon>
        <taxon>Pseudomonadota</taxon>
        <taxon>Gammaproteobacteria</taxon>
        <taxon>Enterobacterales</taxon>
        <taxon>Enterobacteriaceae</taxon>
        <taxon>aphid secondary symbionts</taxon>
    </lineage>
</organism>
<evidence type="ECO:0000256" key="2">
    <source>
        <dbReference type="ARBA" id="ARBA00009975"/>
    </source>
</evidence>
<dbReference type="SUPFAM" id="SSF51735">
    <property type="entry name" value="NAD(P)-binding Rossmann-fold domains"/>
    <property type="match status" value="1"/>
</dbReference>
<comment type="caution">
    <text evidence="7">Lacks conserved residue(s) required for the propagation of feature annotation.</text>
</comment>
<dbReference type="GO" id="GO:0006006">
    <property type="term" value="P:glucose metabolic process"/>
    <property type="evidence" value="ECO:0007669"/>
    <property type="project" value="UniProtKB-KW"/>
</dbReference>
<dbReference type="PIRSF" id="PIRSF000110">
    <property type="entry name" value="G6PD"/>
    <property type="match status" value="1"/>
</dbReference>
<dbReference type="SUPFAM" id="SSF55347">
    <property type="entry name" value="Glyceraldehyde-3-phosphate dehydrogenase-like, C-terminal domain"/>
    <property type="match status" value="1"/>
</dbReference>
<evidence type="ECO:0000256" key="4">
    <source>
        <dbReference type="ARBA" id="ARBA00022857"/>
    </source>
</evidence>
<dbReference type="AlphaFoldDB" id="J7GT00"/>
<feature type="binding site" evidence="7">
    <location>
        <begin position="92"/>
        <end position="93"/>
    </location>
    <ligand>
        <name>NADP(+)</name>
        <dbReference type="ChEBI" id="CHEBI:58349"/>
    </ligand>
</feature>
<dbReference type="KEGG" id="sehc:A35E_00582"/>
<comment type="function">
    <text evidence="7">Catalyzes the oxidation of glucose 6-phosphate to 6-phosphogluconolactone.</text>
</comment>
<evidence type="ECO:0000259" key="9">
    <source>
        <dbReference type="Pfam" id="PF02781"/>
    </source>
</evidence>
<feature type="domain" description="Glucose-6-phosphate dehydrogenase NAD-binding" evidence="8">
    <location>
        <begin position="13"/>
        <end position="186"/>
    </location>
</feature>
<feature type="binding site" evidence="7">
    <location>
        <position position="50"/>
    </location>
    <ligand>
        <name>NADP(+)</name>
        <dbReference type="ChEBI" id="CHEBI:58349"/>
    </ligand>
</feature>
<sequence length="493" mass="56686">MAISAIAQACDLVIFGAKGALARHKLLPSLYQLEKVGLLHPDTRIIGVGRAEWDVLEYAKFVRKSLEIFTKEPVDKKLWEILRSRLDFFNLDVNETQHFKQLSEKIDKHTRITICYLAIPPYTFSSIFKGLGEARLNCKPSRVVMEKPLGSNLRSSEVINNQVAEYFNESQVYRIDHYLGKEMVLNLLSLRFSNSLFSANWNNQTIDHVQITVAEAMGVEGRWSYFDKAGQMRDMVQNHLLQILSMIAMSPPSTLTTNCVRDEKVKVLRSLRPINHSNVRDTTVRGQYTAGFIGGKKVSGYLEEGDNNNSRTETFVSIRVDIDNWRWAGVPFYLRTGKRLQKKYSEIVVYFKKIPLNLFQESFQELPQNKLTIRLQPNEGMEVQILNKVPGLSHKHRLQATKLDLSFIDVFNQKHIVDAYERLLLEIMRGIQSLFVRRDEVEAAWKWVDSILEAWEADNEAPQPYQAGTWGPVSSIEMMTRDGRAWNEAPEVS</sequence>
<dbReference type="PRINTS" id="PR00079">
    <property type="entry name" value="G6PDHDRGNASE"/>
</dbReference>
<feature type="binding site" evidence="7">
    <location>
        <position position="147"/>
    </location>
    <ligand>
        <name>NADP(+)</name>
        <dbReference type="ChEBI" id="CHEBI:58349"/>
    </ligand>
</feature>
<keyword evidence="6 7" id="KW-0119">Carbohydrate metabolism</keyword>
<keyword evidence="11" id="KW-1185">Reference proteome</keyword>
<comment type="pathway">
    <text evidence="1 7">Carbohydrate degradation; pentose phosphate pathway; D-ribulose 5-phosphate from D-glucose 6-phosphate (oxidative stage): step 1/3.</text>
</comment>
<keyword evidence="3 7" id="KW-0313">Glucose metabolism</keyword>
<dbReference type="Gene3D" id="3.40.50.720">
    <property type="entry name" value="NAD(P)-binding Rossmann-like Domain"/>
    <property type="match status" value="1"/>
</dbReference>
<dbReference type="GO" id="GO:0004345">
    <property type="term" value="F:glucose-6-phosphate dehydrogenase activity"/>
    <property type="evidence" value="ECO:0007669"/>
    <property type="project" value="UniProtKB-UniRule"/>
</dbReference>
<name>J7GT00_9ENTR</name>
<dbReference type="Pfam" id="PF00479">
    <property type="entry name" value="G6PD_N"/>
    <property type="match status" value="1"/>
</dbReference>
<feature type="binding site" evidence="7">
    <location>
        <position position="215"/>
    </location>
    <ligand>
        <name>substrate</name>
    </ligand>
</feature>
<reference evidence="10 11" key="1">
    <citation type="journal article" date="2012" name="Mol. Biol. Evol.">
        <title>Genome reduction and co-evolution between the primary and secondary bacterial symbionts of psyllids.</title>
        <authorList>
            <person name="Sloan D.B."/>
            <person name="Moran N.A."/>
        </authorList>
    </citation>
    <scope>NUCLEOTIDE SEQUENCE [LARGE SCALE GENOMIC DNA]</scope>
    <source>
        <strain evidence="10">Hcub_S</strain>
    </source>
</reference>
<dbReference type="GO" id="GO:0005829">
    <property type="term" value="C:cytosol"/>
    <property type="evidence" value="ECO:0007669"/>
    <property type="project" value="TreeGrafter"/>
</dbReference>
<feature type="binding site" evidence="7">
    <location>
        <position position="177"/>
    </location>
    <ligand>
        <name>substrate</name>
    </ligand>
</feature>
<dbReference type="HOGENOM" id="CLU_013524_5_0_6"/>
<evidence type="ECO:0000259" key="8">
    <source>
        <dbReference type="Pfam" id="PF00479"/>
    </source>
</evidence>
<dbReference type="OrthoDB" id="9802739at2"/>
<gene>
    <name evidence="7" type="primary">zwf</name>
    <name evidence="10" type="ORF">A35E_00582</name>
</gene>
<accession>J7GT00</accession>
<dbReference type="UniPathway" id="UPA00115">
    <property type="reaction ID" value="UER00408"/>
</dbReference>
<protein>
    <recommendedName>
        <fullName evidence="7">Glucose-6-phosphate 1-dehydrogenase</fullName>
        <shortName evidence="7">G6PD</shortName>
        <ecNumber evidence="7">1.1.1.49</ecNumber>
    </recommendedName>
</protein>
<dbReference type="NCBIfam" id="TIGR00871">
    <property type="entry name" value="zwf"/>
    <property type="match status" value="1"/>
</dbReference>
<dbReference type="EC" id="1.1.1.49" evidence="7"/>
<comment type="catalytic activity">
    <reaction evidence="7">
        <text>D-glucose 6-phosphate + NADP(+) = 6-phospho-D-glucono-1,5-lactone + NADPH + H(+)</text>
        <dbReference type="Rhea" id="RHEA:15841"/>
        <dbReference type="ChEBI" id="CHEBI:15378"/>
        <dbReference type="ChEBI" id="CHEBI:57783"/>
        <dbReference type="ChEBI" id="CHEBI:57955"/>
        <dbReference type="ChEBI" id="CHEBI:58349"/>
        <dbReference type="ChEBI" id="CHEBI:61548"/>
        <dbReference type="EC" id="1.1.1.49"/>
    </reaction>
</comment>
<dbReference type="STRING" id="134287.A35E_00582"/>
<dbReference type="InterPro" id="IPR022675">
    <property type="entry name" value="G6P_DH_C"/>
</dbReference>
<dbReference type="InterPro" id="IPR001282">
    <property type="entry name" value="G6P_DH"/>
</dbReference>
<dbReference type="HAMAP" id="MF_00966">
    <property type="entry name" value="G6PD"/>
    <property type="match status" value="1"/>
</dbReference>
<keyword evidence="5 7" id="KW-0560">Oxidoreductase</keyword>
<comment type="similarity">
    <text evidence="2 7">Belongs to the glucose-6-phosphate dehydrogenase family.</text>
</comment>
<dbReference type="GO" id="GO:0050661">
    <property type="term" value="F:NADP binding"/>
    <property type="evidence" value="ECO:0007669"/>
    <property type="project" value="UniProtKB-UniRule"/>
</dbReference>
<dbReference type="PROSITE" id="PS00069">
    <property type="entry name" value="G6P_DEHYDROGENASE"/>
    <property type="match status" value="1"/>
</dbReference>
<feature type="binding site" evidence="7">
    <location>
        <position position="338"/>
    </location>
    <ligand>
        <name>substrate</name>
    </ligand>
</feature>
<dbReference type="PATRIC" id="fig|134287.3.peg.553"/>
<dbReference type="GO" id="GO:0009051">
    <property type="term" value="P:pentose-phosphate shunt, oxidative branch"/>
    <property type="evidence" value="ECO:0007669"/>
    <property type="project" value="TreeGrafter"/>
</dbReference>
<evidence type="ECO:0000256" key="1">
    <source>
        <dbReference type="ARBA" id="ARBA00004937"/>
    </source>
</evidence>
<dbReference type="Pfam" id="PF02781">
    <property type="entry name" value="G6PD_C"/>
    <property type="match status" value="1"/>
</dbReference>
<evidence type="ECO:0000256" key="7">
    <source>
        <dbReference type="HAMAP-Rule" id="MF_00966"/>
    </source>
</evidence>
<dbReference type="EMBL" id="CP003547">
    <property type="protein sequence ID" value="AFP85867.1"/>
    <property type="molecule type" value="Genomic_DNA"/>
</dbReference>
<feature type="binding site" evidence="7">
    <location>
        <position position="234"/>
    </location>
    <ligand>
        <name>substrate</name>
    </ligand>
</feature>
<evidence type="ECO:0000313" key="10">
    <source>
        <dbReference type="EMBL" id="AFP85867.1"/>
    </source>
</evidence>
<feature type="binding site" evidence="7">
    <location>
        <position position="181"/>
    </location>
    <ligand>
        <name>substrate</name>
    </ligand>
</feature>
<keyword evidence="4 7" id="KW-0521">NADP</keyword>
<dbReference type="Gene3D" id="3.30.360.10">
    <property type="entry name" value="Dihydrodipicolinate Reductase, domain 2"/>
    <property type="match status" value="1"/>
</dbReference>
<feature type="active site" description="Proton acceptor" evidence="7">
    <location>
        <position position="239"/>
    </location>
</feature>
<dbReference type="InterPro" id="IPR019796">
    <property type="entry name" value="G6P_DH_AS"/>
</dbReference>
<dbReference type="FunFam" id="3.30.360.10:FF:000011">
    <property type="entry name" value="Glucose-6-phosphate 1-dehydrogenase"/>
    <property type="match status" value="1"/>
</dbReference>
<proteinExistence type="inferred from homology"/>
<evidence type="ECO:0000313" key="11">
    <source>
        <dbReference type="Proteomes" id="UP000003937"/>
    </source>
</evidence>
<dbReference type="InterPro" id="IPR036291">
    <property type="entry name" value="NAD(P)-bd_dom_sf"/>
</dbReference>
<dbReference type="Proteomes" id="UP000003937">
    <property type="component" value="Chromosome"/>
</dbReference>
<dbReference type="PANTHER" id="PTHR23429">
    <property type="entry name" value="GLUCOSE-6-PHOSPHATE 1-DEHYDROGENASE G6PD"/>
    <property type="match status" value="1"/>
</dbReference>
<feature type="binding site" evidence="7">
    <location>
        <position position="343"/>
    </location>
    <ligand>
        <name>substrate</name>
    </ligand>
</feature>
<dbReference type="InterPro" id="IPR022674">
    <property type="entry name" value="G6P_DH_NAD-bd"/>
</dbReference>
<feature type="domain" description="Glucose-6-phosphate dehydrogenase C-terminal" evidence="9">
    <location>
        <begin position="189"/>
        <end position="487"/>
    </location>
</feature>
<dbReference type="RefSeq" id="WP_014889164.1">
    <property type="nucleotide sequence ID" value="NC_018420.1"/>
</dbReference>
<evidence type="ECO:0000256" key="5">
    <source>
        <dbReference type="ARBA" id="ARBA00023002"/>
    </source>
</evidence>
<dbReference type="FunFam" id="3.40.50.720:FF:000079">
    <property type="entry name" value="Glucose-6-phosphate 1-dehydrogenase"/>
    <property type="match status" value="1"/>
</dbReference>
<evidence type="ECO:0000256" key="3">
    <source>
        <dbReference type="ARBA" id="ARBA00022526"/>
    </source>
</evidence>